<dbReference type="SUPFAM" id="SSF52317">
    <property type="entry name" value="Class I glutamine amidotransferase-like"/>
    <property type="match status" value="1"/>
</dbReference>
<keyword evidence="13" id="KW-1185">Reference proteome</keyword>
<dbReference type="InterPro" id="IPR004468">
    <property type="entry name" value="CTP_synthase"/>
</dbReference>
<dbReference type="CDD" id="cd03113">
    <property type="entry name" value="CTPS_N"/>
    <property type="match status" value="1"/>
</dbReference>
<evidence type="ECO:0000256" key="3">
    <source>
        <dbReference type="ARBA" id="ARBA00022598"/>
    </source>
</evidence>
<dbReference type="FunFam" id="3.40.50.880:FF:000005">
    <property type="entry name" value="CTP synthase"/>
    <property type="match status" value="1"/>
</dbReference>
<evidence type="ECO:0000259" key="10">
    <source>
        <dbReference type="Pfam" id="PF00117"/>
    </source>
</evidence>
<dbReference type="InterPro" id="IPR027417">
    <property type="entry name" value="P-loop_NTPase"/>
</dbReference>
<dbReference type="InterPro" id="IPR033828">
    <property type="entry name" value="GATase1_CTP_Synthase"/>
</dbReference>
<evidence type="ECO:0000256" key="5">
    <source>
        <dbReference type="ARBA" id="ARBA00022840"/>
    </source>
</evidence>
<dbReference type="PANTHER" id="PTHR11550">
    <property type="entry name" value="CTP SYNTHASE"/>
    <property type="match status" value="1"/>
</dbReference>
<dbReference type="Gene3D" id="3.40.50.300">
    <property type="entry name" value="P-loop containing nucleotide triphosphate hydrolases"/>
    <property type="match status" value="1"/>
</dbReference>
<dbReference type="GO" id="GO:0019856">
    <property type="term" value="P:pyrimidine nucleobase biosynthetic process"/>
    <property type="evidence" value="ECO:0007669"/>
    <property type="project" value="TreeGrafter"/>
</dbReference>
<gene>
    <name evidence="12" type="ORF">D9757_005751</name>
</gene>
<dbReference type="Pfam" id="PF06418">
    <property type="entry name" value="CTP_synth_N"/>
    <property type="match status" value="1"/>
</dbReference>
<dbReference type="GO" id="GO:0044210">
    <property type="term" value="P:'de novo' CTP biosynthetic process"/>
    <property type="evidence" value="ECO:0007669"/>
    <property type="project" value="UniProtKB-UniRule"/>
</dbReference>
<organism evidence="12 13">
    <name type="scientific">Collybiopsis confluens</name>
    <dbReference type="NCBI Taxonomy" id="2823264"/>
    <lineage>
        <taxon>Eukaryota</taxon>
        <taxon>Fungi</taxon>
        <taxon>Dikarya</taxon>
        <taxon>Basidiomycota</taxon>
        <taxon>Agaricomycotina</taxon>
        <taxon>Agaricomycetes</taxon>
        <taxon>Agaricomycetidae</taxon>
        <taxon>Agaricales</taxon>
        <taxon>Marasmiineae</taxon>
        <taxon>Omphalotaceae</taxon>
        <taxon>Collybiopsis</taxon>
    </lineage>
</organism>
<dbReference type="FunFam" id="3.40.50.300:FF:000207">
    <property type="entry name" value="CTP synthase"/>
    <property type="match status" value="1"/>
</dbReference>
<evidence type="ECO:0000256" key="6">
    <source>
        <dbReference type="ARBA" id="ARBA00022962"/>
    </source>
</evidence>
<evidence type="ECO:0000256" key="4">
    <source>
        <dbReference type="ARBA" id="ARBA00022741"/>
    </source>
</evidence>
<sequence length="680" mass="76360">MFYCRFRFYSITICIVVNFSRSGPKSRDLIHQRVKKISSLLGFRHRRRVVFGIFANDCSRISAKMTKYIIVSGGVVSGIGKGVIASSTGLLLKTKGYKVTAIKIDPYMNIDAGTMRPQEHGEVYVLNDGGEVDLDLGNYERYLNVTLSRDNNITTGKIYREVIEKERKGDYLGKTVQIVPHVTNEIQDWIERVSKIPVDETGEEPDICIVELGGTVGDIESAPFVEAMRQFQFRVGHENFALIHVSLVPDMHGEQKTKPTQTTVHSLRGLGLLPDLIACRLLVPQALKDNTKEKISMFCHVAKNQVFGVHDVSSVYHVPLLLQSQGIIEYLKKRLNLDNMKISDEMVERGLSLSKRWRKMTSGSERAFDTVNIVLVGKYTDLKDSYMSVTKSLEHSAFRVHRKLVLQWVESSDLEPEMQESHPAKYHDAWRAVVGAGGILVPGGFGNRGTEGMLLAIKYAREQKIPYLGICLGFQLAVIEWCRNVLGVADATSTEFDQNTKSPAIIFMPEISKTHMGGTMRLGLRPTVFQEGTKWSKAKKLYGGREKIWERHRHRYEVNPDWVQKLSDSGLDFVGKDEKGERMQVLELREHPFFMGLQAHPEFCTRPLNPSPPFLGFVAAASGSEVLGEQIECQLKNFTPPHPEDSMVSETELRNGQPVAYGKDQVLVNGNGNAVNGTTQ</sequence>
<proteinExistence type="inferred from homology"/>
<dbReference type="EMBL" id="JAACJN010000033">
    <property type="protein sequence ID" value="KAF5387302.1"/>
    <property type="molecule type" value="Genomic_DNA"/>
</dbReference>
<dbReference type="SUPFAM" id="SSF52540">
    <property type="entry name" value="P-loop containing nucleoside triphosphate hydrolases"/>
    <property type="match status" value="1"/>
</dbReference>
<dbReference type="NCBIfam" id="NF003792">
    <property type="entry name" value="PRK05380.1"/>
    <property type="match status" value="1"/>
</dbReference>
<dbReference type="GO" id="GO:0042802">
    <property type="term" value="F:identical protein binding"/>
    <property type="evidence" value="ECO:0007669"/>
    <property type="project" value="TreeGrafter"/>
</dbReference>
<comment type="similarity">
    <text evidence="2 9">Belongs to the CTP synthase family.</text>
</comment>
<dbReference type="GO" id="GO:0097268">
    <property type="term" value="C:cytoophidium"/>
    <property type="evidence" value="ECO:0007669"/>
    <property type="project" value="TreeGrafter"/>
</dbReference>
<dbReference type="Proteomes" id="UP000518752">
    <property type="component" value="Unassembled WGS sequence"/>
</dbReference>
<dbReference type="OrthoDB" id="1739076at2759"/>
<dbReference type="CDD" id="cd01746">
    <property type="entry name" value="GATase1_CTP_Synthase"/>
    <property type="match status" value="1"/>
</dbReference>
<evidence type="ECO:0000256" key="1">
    <source>
        <dbReference type="ARBA" id="ARBA00005171"/>
    </source>
</evidence>
<feature type="domain" description="CTP synthase N-terminal" evidence="11">
    <location>
        <begin position="67"/>
        <end position="337"/>
    </location>
</feature>
<evidence type="ECO:0000256" key="9">
    <source>
        <dbReference type="RuleBase" id="RU810713"/>
    </source>
</evidence>
<dbReference type="AlphaFoldDB" id="A0A8H5HPY6"/>
<dbReference type="GO" id="GO:0003883">
    <property type="term" value="F:CTP synthase activity"/>
    <property type="evidence" value="ECO:0007669"/>
    <property type="project" value="UniProtKB-UniRule"/>
</dbReference>
<keyword evidence="5 9" id="KW-0067">ATP-binding</keyword>
<comment type="pathway">
    <text evidence="1 9">Pyrimidine metabolism; CTP biosynthesis via de novo pathway; CTP from UDP: step 2/2.</text>
</comment>
<dbReference type="UniPathway" id="UPA00159">
    <property type="reaction ID" value="UER00277"/>
</dbReference>
<dbReference type="GO" id="GO:0005737">
    <property type="term" value="C:cytoplasm"/>
    <property type="evidence" value="ECO:0007669"/>
    <property type="project" value="TreeGrafter"/>
</dbReference>
<dbReference type="PROSITE" id="PS51273">
    <property type="entry name" value="GATASE_TYPE_1"/>
    <property type="match status" value="1"/>
</dbReference>
<evidence type="ECO:0000313" key="13">
    <source>
        <dbReference type="Proteomes" id="UP000518752"/>
    </source>
</evidence>
<dbReference type="GO" id="GO:0005524">
    <property type="term" value="F:ATP binding"/>
    <property type="evidence" value="ECO:0007669"/>
    <property type="project" value="UniProtKB-KW"/>
</dbReference>
<dbReference type="InterPro" id="IPR017926">
    <property type="entry name" value="GATASE"/>
</dbReference>
<keyword evidence="6 9" id="KW-0315">Glutamine amidotransferase</keyword>
<dbReference type="InterPro" id="IPR017456">
    <property type="entry name" value="CTP_synthase_N"/>
</dbReference>
<name>A0A8H5HPY6_9AGAR</name>
<feature type="domain" description="Glutamine amidotransferase" evidence="10">
    <location>
        <begin position="382"/>
        <end position="618"/>
    </location>
</feature>
<dbReference type="NCBIfam" id="TIGR00337">
    <property type="entry name" value="PyrG"/>
    <property type="match status" value="1"/>
</dbReference>
<evidence type="ECO:0000256" key="2">
    <source>
        <dbReference type="ARBA" id="ARBA00007533"/>
    </source>
</evidence>
<dbReference type="EC" id="6.3.4.2" evidence="9"/>
<protein>
    <recommendedName>
        <fullName evidence="9">CTP synthase</fullName>
        <ecNumber evidence="9">6.3.4.2</ecNumber>
    </recommendedName>
    <alternativeName>
        <fullName evidence="9">UTP--ammonia ligase</fullName>
    </alternativeName>
</protein>
<dbReference type="Pfam" id="PF00117">
    <property type="entry name" value="GATase"/>
    <property type="match status" value="1"/>
</dbReference>
<reference evidence="12 13" key="1">
    <citation type="journal article" date="2020" name="ISME J.">
        <title>Uncovering the hidden diversity of litter-decomposition mechanisms in mushroom-forming fungi.</title>
        <authorList>
            <person name="Floudas D."/>
            <person name="Bentzer J."/>
            <person name="Ahren D."/>
            <person name="Johansson T."/>
            <person name="Persson P."/>
            <person name="Tunlid A."/>
        </authorList>
    </citation>
    <scope>NUCLEOTIDE SEQUENCE [LARGE SCALE GENOMIC DNA]</scope>
    <source>
        <strain evidence="12 13">CBS 406.79</strain>
    </source>
</reference>
<comment type="caution">
    <text evidence="12">The sequence shown here is derived from an EMBL/GenBank/DDBJ whole genome shotgun (WGS) entry which is preliminary data.</text>
</comment>
<keyword evidence="4 9" id="KW-0547">Nucleotide-binding</keyword>
<accession>A0A8H5HPY6</accession>
<keyword evidence="7 9" id="KW-0665">Pyrimidine biosynthesis</keyword>
<dbReference type="Gene3D" id="3.40.50.880">
    <property type="match status" value="1"/>
</dbReference>
<evidence type="ECO:0000259" key="11">
    <source>
        <dbReference type="Pfam" id="PF06418"/>
    </source>
</evidence>
<keyword evidence="3 9" id="KW-0436">Ligase</keyword>
<evidence type="ECO:0000313" key="12">
    <source>
        <dbReference type="EMBL" id="KAF5387302.1"/>
    </source>
</evidence>
<comment type="catalytic activity">
    <reaction evidence="8 9">
        <text>UTP + L-glutamine + ATP + H2O = CTP + L-glutamate + ADP + phosphate + 2 H(+)</text>
        <dbReference type="Rhea" id="RHEA:26426"/>
        <dbReference type="ChEBI" id="CHEBI:15377"/>
        <dbReference type="ChEBI" id="CHEBI:15378"/>
        <dbReference type="ChEBI" id="CHEBI:29985"/>
        <dbReference type="ChEBI" id="CHEBI:30616"/>
        <dbReference type="ChEBI" id="CHEBI:37563"/>
        <dbReference type="ChEBI" id="CHEBI:43474"/>
        <dbReference type="ChEBI" id="CHEBI:46398"/>
        <dbReference type="ChEBI" id="CHEBI:58359"/>
        <dbReference type="ChEBI" id="CHEBI:456216"/>
        <dbReference type="EC" id="6.3.4.2"/>
    </reaction>
</comment>
<dbReference type="PANTHER" id="PTHR11550:SF0">
    <property type="entry name" value="CTP SYNTHASE-RELATED"/>
    <property type="match status" value="1"/>
</dbReference>
<evidence type="ECO:0000256" key="8">
    <source>
        <dbReference type="ARBA" id="ARBA00047781"/>
    </source>
</evidence>
<comment type="function">
    <text evidence="9">Catalyzes the ATP-dependent amination of UTP to CTP with either L-glutamine or ammonia as the source of nitrogen.</text>
</comment>
<evidence type="ECO:0000256" key="7">
    <source>
        <dbReference type="ARBA" id="ARBA00022975"/>
    </source>
</evidence>
<dbReference type="InterPro" id="IPR029062">
    <property type="entry name" value="Class_I_gatase-like"/>
</dbReference>